<sequence>MNTLCDPFLDVRTRDGDECRIRAVDVWRPDIYDLISPRPDFRAALFQYLIGVLQLSFAPAKLSDWKKYWDAPPTEAQLKAAFEPYLHAFELDTDKPAFMQDVDLLSDSEASPIAALLIESPGENTTKKNLDHFVHRGAVNGMCPTCAATALFTLQINAPSGGAGHRVSVRGGGPLTTLLMPRNPAATLWQKLWLNVIPKDWLGYPELADLSSVLPWMGPTRTSDPKGVGDTTPENVHPLQAYWSTPRRIRLDFANVQTGHCDLCGQHSETLLTQYRTRNYGTNYNGHWVHPLTPYSFDPKTLPLSIKGQKGGIGYRHWLGLAIGSDDAKPKAARVVEHMNSKQGKLPVKLWCFGYDMDNMKARCWYDSTLPFHNIESEWQLRHFAKAARLAIDVASESASLLGKYVKAARFNRPGDVASDAAVPLSFWQQSEPHFYALLEQLSQVDFDNEAMLAEPYQRWLRDTRKHALGLFDQWVQTAPIEDTNMRRVIQARADLVKWLHASKAMKPLRDIVNTHLKEAV</sequence>
<organism evidence="1 2">
    <name type="scientific">Pigmentiphaga aceris</name>
    <dbReference type="NCBI Taxonomy" id="1940612"/>
    <lineage>
        <taxon>Bacteria</taxon>
        <taxon>Pseudomonadati</taxon>
        <taxon>Pseudomonadota</taxon>
        <taxon>Betaproteobacteria</taxon>
        <taxon>Burkholderiales</taxon>
        <taxon>Alcaligenaceae</taxon>
        <taxon>Pigmentiphaga</taxon>
    </lineage>
</organism>
<gene>
    <name evidence="1" type="primary">casA</name>
    <name evidence="1" type="ORF">FXN63_18895</name>
</gene>
<dbReference type="InterPro" id="IPR013381">
    <property type="entry name" value="CRISPR-assoc_prot_Cse1"/>
</dbReference>
<dbReference type="RefSeq" id="WP_148816724.1">
    <property type="nucleotide sequence ID" value="NZ_CP043046.1"/>
</dbReference>
<evidence type="ECO:0000313" key="1">
    <source>
        <dbReference type="EMBL" id="QEI07677.1"/>
    </source>
</evidence>
<proteinExistence type="predicted"/>
<dbReference type="AlphaFoldDB" id="A0A5C0B507"/>
<dbReference type="Pfam" id="PF09481">
    <property type="entry name" value="CRISPR_Cse1"/>
    <property type="match status" value="1"/>
</dbReference>
<dbReference type="OrthoDB" id="5392377at2"/>
<evidence type="ECO:0000313" key="2">
    <source>
        <dbReference type="Proteomes" id="UP000325161"/>
    </source>
</evidence>
<name>A0A5C0B507_9BURK</name>
<dbReference type="KEGG" id="pacr:FXN63_18895"/>
<dbReference type="CDD" id="cd09729">
    <property type="entry name" value="Cse1_I-E"/>
    <property type="match status" value="1"/>
</dbReference>
<protein>
    <submittedName>
        <fullName evidence="1">Type I-E CRISPR-associated protein Cse1/CasA</fullName>
    </submittedName>
</protein>
<dbReference type="EMBL" id="CP043046">
    <property type="protein sequence ID" value="QEI07677.1"/>
    <property type="molecule type" value="Genomic_DNA"/>
</dbReference>
<dbReference type="NCBIfam" id="TIGR02547">
    <property type="entry name" value="casA_cse1"/>
    <property type="match status" value="1"/>
</dbReference>
<keyword evidence="2" id="KW-1185">Reference proteome</keyword>
<reference evidence="1 2" key="1">
    <citation type="submission" date="2019-08" db="EMBL/GenBank/DDBJ databases">
        <title>Amphibian skin-associated Pigmentiphaga: genome sequence and occurrence across geography and hosts.</title>
        <authorList>
            <person name="Bletz M.C."/>
            <person name="Bunk B."/>
            <person name="Sproeer C."/>
            <person name="Biwer P."/>
            <person name="Reiter S."/>
            <person name="Rabemananjara F.C.E."/>
            <person name="Schulz S."/>
            <person name="Overmann J."/>
            <person name="Vences M."/>
        </authorList>
    </citation>
    <scope>NUCLEOTIDE SEQUENCE [LARGE SCALE GENOMIC DNA]</scope>
    <source>
        <strain evidence="1 2">Mada1488</strain>
    </source>
</reference>
<accession>A0A5C0B507</accession>
<dbReference type="Proteomes" id="UP000325161">
    <property type="component" value="Chromosome"/>
</dbReference>